<reference evidence="5 6" key="1">
    <citation type="submission" date="2011-07" db="EMBL/GenBank/DDBJ databases">
        <authorList>
            <person name="Coyne R."/>
            <person name="Brami D."/>
            <person name="Johnson J."/>
            <person name="Hostetler J."/>
            <person name="Hannick L."/>
            <person name="Clark T."/>
            <person name="Cassidy-Hanley D."/>
            <person name="Inman J."/>
        </authorList>
    </citation>
    <scope>NUCLEOTIDE SEQUENCE [LARGE SCALE GENOMIC DNA]</scope>
    <source>
        <strain evidence="5 6">G5</strain>
    </source>
</reference>
<organism evidence="5 6">
    <name type="scientific">Ichthyophthirius multifiliis</name>
    <name type="common">White spot disease agent</name>
    <name type="synonym">Ich</name>
    <dbReference type="NCBI Taxonomy" id="5932"/>
    <lineage>
        <taxon>Eukaryota</taxon>
        <taxon>Sar</taxon>
        <taxon>Alveolata</taxon>
        <taxon>Ciliophora</taxon>
        <taxon>Intramacronucleata</taxon>
        <taxon>Oligohymenophorea</taxon>
        <taxon>Hymenostomatida</taxon>
        <taxon>Ophryoglenina</taxon>
        <taxon>Ichthyophthirius</taxon>
    </lineage>
</organism>
<accession>G0QZG7</accession>
<dbReference type="GeneID" id="14905492"/>
<keyword evidence="5" id="KW-0378">Hydrolase</keyword>
<dbReference type="EC" id="2.3.1.97" evidence="5"/>
<sequence>MKVDETWITVAYILGRGEFTLIRDYAKNIYGLQYPTNSYPSTEYQQPKPYLAQCTLTNENDFHSLIVGITGIISSRLSNIKPTQVLYNIYKNISMKMKKDQQQKYDESLNNIDKLKKGNTLDYAIYQLTKSTYLSPMWTLLILGDFNTWEYLAQTHFMINNSKITYLNPIKALVLIINFLNFPTILKEVTVNNEYIMILKVIRESFLDSQKIINKNSKKKNINTDIDIKNEEDNKNEEKKNEEEQEKEIEQEEKKQQIEDDLLQYLTEKLCPDIQKRQLEILDSFEIYDPMKLNEMARNVNFPTNIIQMLVQYYNQYTKKELEQKKQKQKGRKEKEQEQKEYQEGNQQEIKYLLTDEILLQVMIENDLQNQNEYEQIYDIIIKVFKQINTYFYTDPRIEKNDQIYEYIKYNNKQKKFKFTQQNCNFVMNQNPIMQLNVLTSLYQLKRCYWDIFGYADREDDHSKQVSFLIDFLLSTIEKYYFYDDMIDYFSKFRLIQIIGLACGFTLTTDDILRSNPTESLYNYNYQQVMVQLYEWCQDKNINDKLSLESNKSKIAIQKFKLKQNYYFELLAKDIISTYDQYGSMSKKLGFFKDFLDEDIITCIQNNTMEYLIDNFEDYIDSYVSYQYQEFKIFYDLQDSTQFLNYRKREGYYDNYDLEQTDFQCGAKNKDVINQQDKFQEMTQNDNFVLLVDIFRENYQALNMHEFFMENYSQECNFYFGVLLLNGAILQDRGEIQFDNMISCLSASTQFMVSNKKVLAEILCLYLSSIYQPFQALLDETCSEGKDKILHSFISLAMDKSLDPKSDLDRILSISNLTDINRHVVQNIKLFYEGNMNECLKLVQYSEVFQYCPTALQYLQKFLWSFEKPKDISILKNIQLTNALTELNESLMKKGYKEQLNDEEQLKRKEKFISVVFIDSIFSIDSSILNVEIEEKPKQSHKNKNQIFNSKITSVKQTNQIGYTMSQILQNQKQQGLNKTQKNQLSKEIEDIIIIVAKDIFNANESILSLIHALFYLITNQKPEILKHNTISSTQDSIRVLIQFAFENEDLKQFFFGKASKSDDGAQIEKMISNIFILLQSIFERPQQSLNDPYVVQEVMKLLKYISKGQIDCTIIEDIISIVQGDYQKIFVVIKKFDILDQNKINLINKIYDQVSSMGVFQDKDKLTNIGKQSQAPLSDKMKDLIKKLKEGKVQIADIFYAVDKEGDGNGSISKDEFSNFIKRLGMELTIHRINEIFAAIKNNKKSKHKMIQNELNEDSLNQDEFEQAFKYLNDKKTSMTLEKLGISPALLAIALGTLIIILILLLVFIFLGISAFALGGTFGAIINSIIPMSAAGGAASSQEDKTKQLKEDNLKDAVNETQEILHSNQL</sequence>
<dbReference type="GO" id="GO:0004379">
    <property type="term" value="F:glycylpeptide N-tetradecanoyltransferase activity"/>
    <property type="evidence" value="ECO:0007669"/>
    <property type="project" value="UniProtKB-EC"/>
</dbReference>
<name>G0QZG7_ICHMU</name>
<gene>
    <name evidence="5" type="ORF">IMG5_156560</name>
</gene>
<protein>
    <submittedName>
        <fullName evidence="5">Phage head-tail adaptor family protein, putative</fullName>
        <ecNumber evidence="5">2.1.1.34</ecNumber>
        <ecNumber evidence="5">2.3.1.97</ecNumber>
        <ecNumber evidence="5">3.1.3.16</ecNumber>
        <ecNumber evidence="5">3.4.21.53</ecNumber>
    </submittedName>
</protein>
<evidence type="ECO:0000259" key="4">
    <source>
        <dbReference type="PROSITE" id="PS50222"/>
    </source>
</evidence>
<dbReference type="PROSITE" id="PS50222">
    <property type="entry name" value="EF_HAND_2"/>
    <property type="match status" value="1"/>
</dbReference>
<keyword evidence="3" id="KW-1133">Transmembrane helix</keyword>
<dbReference type="EMBL" id="GL984148">
    <property type="protein sequence ID" value="EGR29391.1"/>
    <property type="molecule type" value="Genomic_DNA"/>
</dbReference>
<dbReference type="EC" id="3.4.21.53" evidence="5"/>
<evidence type="ECO:0000313" key="6">
    <source>
        <dbReference type="Proteomes" id="UP000008983"/>
    </source>
</evidence>
<feature type="transmembrane region" description="Helical" evidence="3">
    <location>
        <begin position="1290"/>
        <end position="1319"/>
    </location>
</feature>
<keyword evidence="5" id="KW-0012">Acyltransferase</keyword>
<evidence type="ECO:0000256" key="2">
    <source>
        <dbReference type="SAM" id="MobiDB-lite"/>
    </source>
</evidence>
<dbReference type="InterPro" id="IPR011992">
    <property type="entry name" value="EF-hand-dom_pair"/>
</dbReference>
<evidence type="ECO:0000313" key="5">
    <source>
        <dbReference type="EMBL" id="EGR29391.1"/>
    </source>
</evidence>
<dbReference type="OMA" id="DFTHDIH"/>
<feature type="region of interest" description="Disordered" evidence="2">
    <location>
        <begin position="224"/>
        <end position="253"/>
    </location>
</feature>
<keyword evidence="3" id="KW-0812">Transmembrane</keyword>
<dbReference type="GO" id="GO:0141100">
    <property type="term" value="F:tRNA (guanine(18)-2'-O)-methyltransferase activity"/>
    <property type="evidence" value="ECO:0007669"/>
    <property type="project" value="UniProtKB-EC"/>
</dbReference>
<dbReference type="GO" id="GO:0004722">
    <property type="term" value="F:protein serine/threonine phosphatase activity"/>
    <property type="evidence" value="ECO:0007669"/>
    <property type="project" value="UniProtKB-EC"/>
</dbReference>
<proteinExistence type="predicted"/>
<dbReference type="GO" id="GO:0032259">
    <property type="term" value="P:methylation"/>
    <property type="evidence" value="ECO:0007669"/>
    <property type="project" value="UniProtKB-KW"/>
</dbReference>
<keyword evidence="5" id="KW-0808">Transferase</keyword>
<dbReference type="Proteomes" id="UP000008983">
    <property type="component" value="Unassembled WGS sequence"/>
</dbReference>
<dbReference type="InterPro" id="IPR002048">
    <property type="entry name" value="EF_hand_dom"/>
</dbReference>
<dbReference type="GO" id="GO:0004252">
    <property type="term" value="F:serine-type endopeptidase activity"/>
    <property type="evidence" value="ECO:0007669"/>
    <property type="project" value="UniProtKB-EC"/>
</dbReference>
<evidence type="ECO:0000256" key="1">
    <source>
        <dbReference type="SAM" id="Coils"/>
    </source>
</evidence>
<dbReference type="eggNOG" id="ENOG502RG9X">
    <property type="taxonomic scope" value="Eukaryota"/>
</dbReference>
<keyword evidence="3" id="KW-0472">Membrane</keyword>
<dbReference type="GO" id="GO:0005509">
    <property type="term" value="F:calcium ion binding"/>
    <property type="evidence" value="ECO:0007669"/>
    <property type="project" value="InterPro"/>
</dbReference>
<feature type="compositionally biased region" description="Basic and acidic residues" evidence="2">
    <location>
        <begin position="226"/>
        <end position="242"/>
    </location>
</feature>
<feature type="coiled-coil region" evidence="1">
    <location>
        <begin position="319"/>
        <end position="348"/>
    </location>
</feature>
<dbReference type="Gene3D" id="1.10.238.10">
    <property type="entry name" value="EF-hand"/>
    <property type="match status" value="1"/>
</dbReference>
<evidence type="ECO:0000256" key="3">
    <source>
        <dbReference type="SAM" id="Phobius"/>
    </source>
</evidence>
<keyword evidence="6" id="KW-1185">Reference proteome</keyword>
<keyword evidence="5" id="KW-0489">Methyltransferase</keyword>
<dbReference type="EC" id="3.1.3.16" evidence="5"/>
<dbReference type="OrthoDB" id="326251at2759"/>
<keyword evidence="1" id="KW-0175">Coiled coil</keyword>
<dbReference type="InParanoid" id="G0QZG7"/>
<dbReference type="SUPFAM" id="SSF47473">
    <property type="entry name" value="EF-hand"/>
    <property type="match status" value="1"/>
</dbReference>
<feature type="domain" description="EF-hand" evidence="4">
    <location>
        <begin position="1191"/>
        <end position="1228"/>
    </location>
</feature>
<dbReference type="EC" id="2.1.1.34" evidence="5"/>
<dbReference type="RefSeq" id="XP_004030627.1">
    <property type="nucleotide sequence ID" value="XM_004030579.1"/>
</dbReference>